<organism evidence="2 3">
    <name type="scientific">Morus notabilis</name>
    <dbReference type="NCBI Taxonomy" id="981085"/>
    <lineage>
        <taxon>Eukaryota</taxon>
        <taxon>Viridiplantae</taxon>
        <taxon>Streptophyta</taxon>
        <taxon>Embryophyta</taxon>
        <taxon>Tracheophyta</taxon>
        <taxon>Spermatophyta</taxon>
        <taxon>Magnoliopsida</taxon>
        <taxon>eudicotyledons</taxon>
        <taxon>Gunneridae</taxon>
        <taxon>Pentapetalae</taxon>
        <taxon>rosids</taxon>
        <taxon>fabids</taxon>
        <taxon>Rosales</taxon>
        <taxon>Moraceae</taxon>
        <taxon>Moreae</taxon>
        <taxon>Morus</taxon>
    </lineage>
</organism>
<dbReference type="EMBL" id="KE344659">
    <property type="protein sequence ID" value="EXB74761.1"/>
    <property type="molecule type" value="Genomic_DNA"/>
</dbReference>
<dbReference type="AlphaFoldDB" id="W9REW7"/>
<dbReference type="OrthoDB" id="905355at2759"/>
<evidence type="ECO:0000256" key="1">
    <source>
        <dbReference type="SAM" id="SignalP"/>
    </source>
</evidence>
<keyword evidence="1" id="KW-0732">Signal</keyword>
<accession>W9REW7</accession>
<reference evidence="3" key="1">
    <citation type="submission" date="2013-01" db="EMBL/GenBank/DDBJ databases">
        <title>Draft Genome Sequence of a Mulberry Tree, Morus notabilis C.K. Schneid.</title>
        <authorList>
            <person name="He N."/>
            <person name="Zhao S."/>
        </authorList>
    </citation>
    <scope>NUCLEOTIDE SEQUENCE</scope>
</reference>
<dbReference type="PANTHER" id="PTHR34458">
    <property type="entry name" value="POLLEN OLE E 1 ALLERGEN AND EXTENSIN FAMILY PROTEIN-RELATED"/>
    <property type="match status" value="1"/>
</dbReference>
<protein>
    <recommendedName>
        <fullName evidence="4">Phylloplanin</fullName>
    </recommendedName>
</protein>
<feature type="signal peptide" evidence="1">
    <location>
        <begin position="1"/>
        <end position="26"/>
    </location>
</feature>
<evidence type="ECO:0008006" key="4">
    <source>
        <dbReference type="Google" id="ProtNLM"/>
    </source>
</evidence>
<keyword evidence="3" id="KW-1185">Reference proteome</keyword>
<sequence length="158" mass="16228">MAMEKSLVFVMCMLVAAIVAAPMAEAQLGNIIGNLLSLVNIQGIVYCTANGRIGVNGTSTPVFPNALVQLQCGNGNVVSSTTTNGSGLFSILMDPLKLILSTLLQDCKLVVATPLSNCNAGLPSDGSLISPLKLLGNIVSGLLNITNIGPSGFNFFSS</sequence>
<proteinExistence type="predicted"/>
<name>W9REW7_9ROSA</name>
<gene>
    <name evidence="2" type="ORF">L484_023503</name>
</gene>
<dbReference type="KEGG" id="mnt:21406264"/>
<evidence type="ECO:0000313" key="2">
    <source>
        <dbReference type="EMBL" id="EXB74761.1"/>
    </source>
</evidence>
<dbReference type="eggNOG" id="ENOG502S17U">
    <property type="taxonomic scope" value="Eukaryota"/>
</dbReference>
<evidence type="ECO:0000313" key="3">
    <source>
        <dbReference type="Proteomes" id="UP000030645"/>
    </source>
</evidence>
<dbReference type="Pfam" id="PF01190">
    <property type="entry name" value="Pollen_Ole_e_1"/>
    <property type="match status" value="1"/>
</dbReference>
<feature type="chain" id="PRO_5004931347" description="Phylloplanin" evidence="1">
    <location>
        <begin position="27"/>
        <end position="158"/>
    </location>
</feature>
<dbReference type="PANTHER" id="PTHR34458:SF5">
    <property type="entry name" value="POLLEN OLE E 1 ALLERGEN AND EXTENSIN FAMILY PROTEIN"/>
    <property type="match status" value="1"/>
</dbReference>
<dbReference type="InterPro" id="IPR040404">
    <property type="entry name" value="Phylloplanin-like"/>
</dbReference>
<dbReference type="Proteomes" id="UP000030645">
    <property type="component" value="Unassembled WGS sequence"/>
</dbReference>